<evidence type="ECO:0000313" key="2">
    <source>
        <dbReference type="Proteomes" id="UP001157974"/>
    </source>
</evidence>
<keyword evidence="2" id="KW-1185">Reference proteome</keyword>
<dbReference type="InterPro" id="IPR023393">
    <property type="entry name" value="START-like_dom_sf"/>
</dbReference>
<comment type="caution">
    <text evidence="1">The sequence shown here is derived from an EMBL/GenBank/DDBJ whole genome shotgun (WGS) entry which is preliminary data.</text>
</comment>
<reference evidence="1 2" key="1">
    <citation type="journal article" date="2023" name="Nat. Commun.">
        <title>Origin of minicircular mitochondrial genomes in red algae.</title>
        <authorList>
            <person name="Lee Y."/>
            <person name="Cho C.H."/>
            <person name="Lee Y.M."/>
            <person name="Park S.I."/>
            <person name="Yang J.H."/>
            <person name="West J.A."/>
            <person name="Bhattacharya D."/>
            <person name="Yoon H.S."/>
        </authorList>
    </citation>
    <scope>NUCLEOTIDE SEQUENCE [LARGE SCALE GENOMIC DNA]</scope>
    <source>
        <strain evidence="1 2">CCMP1338</strain>
        <tissue evidence="1">Whole cell</tissue>
    </source>
</reference>
<protein>
    <submittedName>
        <fullName evidence="1">Uncharacterized protein</fullName>
    </submittedName>
</protein>
<sequence length="165" mass="18668">MVHLEVHQLVDLSAEKAWESVSDFSNVQHIHPLVRDVDQLTENGNGLGAARRCHFYDDGTLEEEIIEWDEPAKHYKIKVLNGTLPLNSMVITVRVEDVNPKQSRLFATVEFDPKYAFVGQLLGRYILKPKLGEVLGNMLAGVQYYENKGFDVPEGWKAPHKAVVV</sequence>
<dbReference type="SUPFAM" id="SSF55961">
    <property type="entry name" value="Bet v1-like"/>
    <property type="match status" value="1"/>
</dbReference>
<evidence type="ECO:0000313" key="1">
    <source>
        <dbReference type="EMBL" id="KAJ8904851.1"/>
    </source>
</evidence>
<name>A0AAV8UQP1_9RHOD</name>
<dbReference type="InterPro" id="IPR019587">
    <property type="entry name" value="Polyketide_cyclase/dehydratase"/>
</dbReference>
<proteinExistence type="predicted"/>
<dbReference type="EMBL" id="JAMWBK010000005">
    <property type="protein sequence ID" value="KAJ8904851.1"/>
    <property type="molecule type" value="Genomic_DNA"/>
</dbReference>
<accession>A0AAV8UQP1</accession>
<dbReference type="Pfam" id="PF10604">
    <property type="entry name" value="Polyketide_cyc2"/>
    <property type="match status" value="1"/>
</dbReference>
<organism evidence="1 2">
    <name type="scientific">Rhodosorus marinus</name>
    <dbReference type="NCBI Taxonomy" id="101924"/>
    <lineage>
        <taxon>Eukaryota</taxon>
        <taxon>Rhodophyta</taxon>
        <taxon>Stylonematophyceae</taxon>
        <taxon>Stylonematales</taxon>
        <taxon>Stylonemataceae</taxon>
        <taxon>Rhodosorus</taxon>
    </lineage>
</organism>
<dbReference type="Gene3D" id="3.30.530.20">
    <property type="match status" value="1"/>
</dbReference>
<dbReference type="CDD" id="cd07821">
    <property type="entry name" value="PYR_PYL_RCAR_like"/>
    <property type="match status" value="1"/>
</dbReference>
<dbReference type="AlphaFoldDB" id="A0AAV8UQP1"/>
<dbReference type="Proteomes" id="UP001157974">
    <property type="component" value="Unassembled WGS sequence"/>
</dbReference>
<gene>
    <name evidence="1" type="ORF">NDN08_001365</name>
</gene>